<dbReference type="GO" id="GO:0016787">
    <property type="term" value="F:hydrolase activity"/>
    <property type="evidence" value="ECO:0007669"/>
    <property type="project" value="UniProtKB-KW"/>
</dbReference>
<dbReference type="InterPro" id="IPR001650">
    <property type="entry name" value="Helicase_C-like"/>
</dbReference>
<dbReference type="InterPro" id="IPR027417">
    <property type="entry name" value="P-loop_NTPase"/>
</dbReference>
<gene>
    <name evidence="7" type="ORF">HA72_1141</name>
    <name evidence="8" type="ORF">MsedA_1157</name>
    <name evidence="9" type="ORF">MsedB_1159</name>
    <name evidence="10" type="ORF">MsedC_1157</name>
    <name evidence="11" type="ORF">MsedD_1158</name>
    <name evidence="12" type="ORF">MsedE_1160</name>
</gene>
<dbReference type="Proteomes" id="UP000062475">
    <property type="component" value="Chromosome"/>
</dbReference>
<keyword evidence="5" id="KW-0051">Antiviral defense</keyword>
<dbReference type="EMBL" id="CP012174">
    <property type="protein sequence ID" value="AKV78666.1"/>
    <property type="molecule type" value="Genomic_DNA"/>
</dbReference>
<evidence type="ECO:0000313" key="13">
    <source>
        <dbReference type="Proteomes" id="UP000029084"/>
    </source>
</evidence>
<dbReference type="PANTHER" id="PTHR47959:SF16">
    <property type="entry name" value="CRISPR-ASSOCIATED NUCLEASE_HELICASE CAS3-RELATED"/>
    <property type="match status" value="1"/>
</dbReference>
<proteinExistence type="predicted"/>
<dbReference type="EMBL" id="CP012172">
    <property type="protein sequence ID" value="AKV74175.1"/>
    <property type="molecule type" value="Genomic_DNA"/>
</dbReference>
<evidence type="ECO:0000313" key="12">
    <source>
        <dbReference type="EMBL" id="AKV83154.1"/>
    </source>
</evidence>
<evidence type="ECO:0000259" key="6">
    <source>
        <dbReference type="PROSITE" id="PS51192"/>
    </source>
</evidence>
<protein>
    <submittedName>
        <fullName evidence="7">CRISPR-associated helicase, Cas3 family</fullName>
    </submittedName>
    <submittedName>
        <fullName evidence="8">CRISPR-associated protein Cas3</fullName>
    </submittedName>
</protein>
<keyword evidence="1" id="KW-0547">Nucleotide-binding</keyword>
<dbReference type="Pfam" id="PF22590">
    <property type="entry name" value="Cas3-like_C_2"/>
    <property type="match status" value="1"/>
</dbReference>
<dbReference type="PATRIC" id="fig|43687.5.peg.1192"/>
<dbReference type="InterPro" id="IPR011545">
    <property type="entry name" value="DEAD/DEAH_box_helicase_dom"/>
</dbReference>
<sequence>MSSLVDYYGEACKLQGFEPRKGIEETLSKIEEGKAVILTAPTGYGKTSLTYALGLASLRGNGHFDRVIHVLPLRSIVQDLTSKLENFMRLAGYSNTVVGAYDMDFHDTPYFLRKVNVTTLDSFVLNMFKLPVSEITRGMKGMGTHYEVPRGAIYSSVVVFDEFHLFSDDGGKDKSLTSVIASLRGLGAMQVPFVIMTATLPGSLRDLIKEELEDVVEVVEVKDNFKIERDVSVDFVDELDFNKLDRRTLVVMNTRKGAITAYQEAKKAGLSPVLIHSKFSAMDRRRKVDEIKNAKLVISTQVIEAGIDVSFDVLYTEAAPLPNLVQRAGRVARYGGQGEVHILPFSGHVYDRNDVETSLEIVRREGKLDSSLMSSFNTSYILNSDLLFSLNILDEGPFFSSEATAKLLKKECSITRETSLIMGFPQGCRSSACGIPLTEDEAKDLLERGAKPLRDGELVDWKPGNLCLSIDFMLKGIDGISVDYNQEVGAIL</sequence>
<dbReference type="GO" id="GO:0003724">
    <property type="term" value="F:RNA helicase activity"/>
    <property type="evidence" value="ECO:0007669"/>
    <property type="project" value="TreeGrafter"/>
</dbReference>
<dbReference type="EMBL" id="CP012173">
    <property type="protein sequence ID" value="AKV76414.1"/>
    <property type="molecule type" value="Genomic_DNA"/>
</dbReference>
<dbReference type="GO" id="GO:0005524">
    <property type="term" value="F:ATP binding"/>
    <property type="evidence" value="ECO:0007669"/>
    <property type="project" value="UniProtKB-KW"/>
</dbReference>
<evidence type="ECO:0000313" key="18">
    <source>
        <dbReference type="Proteomes" id="UP000068832"/>
    </source>
</evidence>
<dbReference type="GO" id="GO:0051607">
    <property type="term" value="P:defense response to virus"/>
    <property type="evidence" value="ECO:0007669"/>
    <property type="project" value="UniProtKB-KW"/>
</dbReference>
<dbReference type="Proteomes" id="UP000062398">
    <property type="component" value="Chromosome"/>
</dbReference>
<evidence type="ECO:0000256" key="3">
    <source>
        <dbReference type="ARBA" id="ARBA00022806"/>
    </source>
</evidence>
<dbReference type="RefSeq" id="WP_012021089.1">
    <property type="nucleotide sequence ID" value="NZ_CP008822.1"/>
</dbReference>
<dbReference type="PROSITE" id="PS51192">
    <property type="entry name" value="HELICASE_ATP_BIND_1"/>
    <property type="match status" value="1"/>
</dbReference>
<dbReference type="Proteomes" id="UP000061362">
    <property type="component" value="Chromosome"/>
</dbReference>
<keyword evidence="3" id="KW-0347">Helicase</keyword>
<dbReference type="SMART" id="SM00490">
    <property type="entry name" value="HELICc"/>
    <property type="match status" value="1"/>
</dbReference>
<dbReference type="Pfam" id="PF00270">
    <property type="entry name" value="DEAD"/>
    <property type="match status" value="1"/>
</dbReference>
<keyword evidence="4" id="KW-0067">ATP-binding</keyword>
<dbReference type="InterPro" id="IPR006474">
    <property type="entry name" value="Helicase_Cas3_CRISPR-ass_core"/>
</dbReference>
<dbReference type="GO" id="GO:0005829">
    <property type="term" value="C:cytosol"/>
    <property type="evidence" value="ECO:0007669"/>
    <property type="project" value="TreeGrafter"/>
</dbReference>
<dbReference type="SMART" id="SM00487">
    <property type="entry name" value="DEXDc"/>
    <property type="match status" value="1"/>
</dbReference>
<dbReference type="EMBL" id="CP012176">
    <property type="protein sequence ID" value="AKV83154.1"/>
    <property type="molecule type" value="Genomic_DNA"/>
</dbReference>
<dbReference type="GO" id="GO:0140097">
    <property type="term" value="F:catalytic activity, acting on DNA"/>
    <property type="evidence" value="ECO:0007669"/>
    <property type="project" value="UniProtKB-ARBA"/>
</dbReference>
<evidence type="ECO:0000256" key="1">
    <source>
        <dbReference type="ARBA" id="ARBA00022741"/>
    </source>
</evidence>
<evidence type="ECO:0000256" key="4">
    <source>
        <dbReference type="ARBA" id="ARBA00022840"/>
    </source>
</evidence>
<evidence type="ECO:0000313" key="7">
    <source>
        <dbReference type="EMBL" id="AIM27288.1"/>
    </source>
</evidence>
<evidence type="ECO:0000313" key="10">
    <source>
        <dbReference type="EMBL" id="AKV78666.1"/>
    </source>
</evidence>
<dbReference type="OMA" id="MDYQDSP"/>
<dbReference type="InterPro" id="IPR014001">
    <property type="entry name" value="Helicase_ATP-bd"/>
</dbReference>
<dbReference type="InterPro" id="IPR050079">
    <property type="entry name" value="DEAD_box_RNA_helicase"/>
</dbReference>
<dbReference type="Proteomes" id="UP000029084">
    <property type="component" value="Chromosome"/>
</dbReference>
<dbReference type="GeneID" id="91755618"/>
<feature type="domain" description="Helicase ATP-binding" evidence="6">
    <location>
        <begin position="27"/>
        <end position="218"/>
    </location>
</feature>
<evidence type="ECO:0000313" key="11">
    <source>
        <dbReference type="EMBL" id="AKV80911.1"/>
    </source>
</evidence>
<evidence type="ECO:0000313" key="17">
    <source>
        <dbReference type="Proteomes" id="UP000062475"/>
    </source>
</evidence>
<accession>A0A088E5K8</accession>
<dbReference type="EMBL" id="CP008822">
    <property type="protein sequence ID" value="AIM27288.1"/>
    <property type="molecule type" value="Genomic_DNA"/>
</dbReference>
<dbReference type="Proteomes" id="UP000056255">
    <property type="component" value="Chromosome"/>
</dbReference>
<evidence type="ECO:0000313" key="15">
    <source>
        <dbReference type="Proteomes" id="UP000061362"/>
    </source>
</evidence>
<reference evidence="7 13" key="1">
    <citation type="journal article" date="2014" name="J. Bacteriol.">
        <title>Role of an Archaeal PitA Transporter in the Copper and Arsenic Resistance of Metallosphaera sedula, an Extreme Thermoacidophile.</title>
        <authorList>
            <person name="McCarthy S."/>
            <person name="Ai C."/>
            <person name="Wheaton G."/>
            <person name="Tevatia R."/>
            <person name="Eckrich V."/>
            <person name="Kelly R."/>
            <person name="Blum P."/>
        </authorList>
    </citation>
    <scope>NUCLEOTIDE SEQUENCE [LARGE SCALE GENOMIC DNA]</scope>
    <source>
        <strain evidence="7 13">CuR1</strain>
    </source>
</reference>
<evidence type="ECO:0000256" key="2">
    <source>
        <dbReference type="ARBA" id="ARBA00022801"/>
    </source>
</evidence>
<dbReference type="GO" id="GO:0003676">
    <property type="term" value="F:nucleic acid binding"/>
    <property type="evidence" value="ECO:0007669"/>
    <property type="project" value="InterPro"/>
</dbReference>
<dbReference type="InterPro" id="IPR054712">
    <property type="entry name" value="Cas3-like_dom"/>
</dbReference>
<reference evidence="15 16" key="2">
    <citation type="journal article" date="2015" name="Genome Announc.">
        <title>Complete Genome Sequences of Evolved Arsenate-Resistant Metallosphaera sedula Strains.</title>
        <authorList>
            <person name="Ai C."/>
            <person name="McCarthy S."/>
            <person name="Schackwitz W."/>
            <person name="Martin J."/>
            <person name="Lipzen A."/>
            <person name="Blum P."/>
        </authorList>
    </citation>
    <scope>NUCLEOTIDE SEQUENCE [LARGE SCALE GENOMIC DNA]</scope>
    <source>
        <strain evidence="10 16">ARS120-1</strain>
        <strain evidence="11 15">ARS120-2</strain>
        <strain evidence="8 18">ARS50-1</strain>
        <strain evidence="9 17">ARS50-2</strain>
    </source>
</reference>
<dbReference type="SUPFAM" id="SSF52540">
    <property type="entry name" value="P-loop containing nucleoside triphosphate hydrolases"/>
    <property type="match status" value="1"/>
</dbReference>
<organism evidence="7 13">
    <name type="scientific">Metallosphaera sedula</name>
    <dbReference type="NCBI Taxonomy" id="43687"/>
    <lineage>
        <taxon>Archaea</taxon>
        <taxon>Thermoproteota</taxon>
        <taxon>Thermoprotei</taxon>
        <taxon>Sulfolobales</taxon>
        <taxon>Sulfolobaceae</taxon>
        <taxon>Metallosphaera</taxon>
    </lineage>
</organism>
<dbReference type="Proteomes" id="UP000068832">
    <property type="component" value="Chromosome"/>
</dbReference>
<evidence type="ECO:0000256" key="5">
    <source>
        <dbReference type="ARBA" id="ARBA00023118"/>
    </source>
</evidence>
<dbReference type="PANTHER" id="PTHR47959">
    <property type="entry name" value="ATP-DEPENDENT RNA HELICASE RHLE-RELATED"/>
    <property type="match status" value="1"/>
</dbReference>
<evidence type="ECO:0000313" key="14">
    <source>
        <dbReference type="Proteomes" id="UP000056255"/>
    </source>
</evidence>
<dbReference type="Gene3D" id="3.40.50.300">
    <property type="entry name" value="P-loop containing nucleotide triphosphate hydrolases"/>
    <property type="match status" value="2"/>
</dbReference>
<dbReference type="NCBIfam" id="TIGR01587">
    <property type="entry name" value="cas3_core"/>
    <property type="match status" value="1"/>
</dbReference>
<dbReference type="AlphaFoldDB" id="A0A088E5K8"/>
<name>A0A088E5K8_9CREN</name>
<keyword evidence="2" id="KW-0378">Hydrolase</keyword>
<evidence type="ECO:0000313" key="8">
    <source>
        <dbReference type="EMBL" id="AKV74175.1"/>
    </source>
</evidence>
<evidence type="ECO:0000313" key="9">
    <source>
        <dbReference type="EMBL" id="AKV76414.1"/>
    </source>
</evidence>
<dbReference type="EMBL" id="CP012175">
    <property type="protein sequence ID" value="AKV80911.1"/>
    <property type="molecule type" value="Genomic_DNA"/>
</dbReference>
<evidence type="ECO:0000313" key="16">
    <source>
        <dbReference type="Proteomes" id="UP000062398"/>
    </source>
</evidence>
<dbReference type="OrthoDB" id="43851at2157"/>
<reference evidence="12 14" key="3">
    <citation type="submission" date="2015-07" db="EMBL/GenBank/DDBJ databases">
        <title>Physiological, transcriptional responses and genome re-sequencing of acid resistant extremely thermoacidophilic Metallosphaera sedula SARC-M1.</title>
        <authorList>
            <person name="Ai C."/>
            <person name="McCarthy S."/>
            <person name="Eckrich V."/>
            <person name="Rudrappa D."/>
            <person name="Qiu G."/>
            <person name="Blum P."/>
        </authorList>
    </citation>
    <scope>NUCLEOTIDE SEQUENCE [LARGE SCALE GENOMIC DNA]</scope>
    <source>
        <strain evidence="12 14">SARC-M1</strain>
    </source>
</reference>